<dbReference type="InterPro" id="IPR013096">
    <property type="entry name" value="Cupin_2"/>
</dbReference>
<dbReference type="InterPro" id="IPR001387">
    <property type="entry name" value="Cro/C1-type_HTH"/>
</dbReference>
<dbReference type="AlphaFoldDB" id="A0A0M8MR85"/>
<evidence type="ECO:0000313" key="4">
    <source>
        <dbReference type="Proteomes" id="UP000037737"/>
    </source>
</evidence>
<dbReference type="GO" id="GO:0003677">
    <property type="term" value="F:DNA binding"/>
    <property type="evidence" value="ECO:0007669"/>
    <property type="project" value="UniProtKB-KW"/>
</dbReference>
<dbReference type="PANTHER" id="PTHR46797:SF1">
    <property type="entry name" value="METHYLPHOSPHONATE SYNTHASE"/>
    <property type="match status" value="1"/>
</dbReference>
<dbReference type="Gene3D" id="1.10.260.40">
    <property type="entry name" value="lambda repressor-like DNA-binding domains"/>
    <property type="match status" value="1"/>
</dbReference>
<dbReference type="EMBL" id="LAVO01000001">
    <property type="protein sequence ID" value="KOS12170.1"/>
    <property type="molecule type" value="Genomic_DNA"/>
</dbReference>
<protein>
    <recommendedName>
        <fullName evidence="2">HTH cro/C1-type domain-containing protein</fullName>
    </recommendedName>
</protein>
<dbReference type="Proteomes" id="UP000037737">
    <property type="component" value="Unassembled WGS sequence"/>
</dbReference>
<name>A0A0M8MR85_9MICO</name>
<keyword evidence="1" id="KW-0238">DNA-binding</keyword>
<sequence>MSDSTITDDAAAARRLGAHVRRLRHARGLTLVQLAERIDLSHPFLSQLERGLAQPSLGSLRRLAVALETSPIEIIAAADEDADTTPAVQVVGPDSGAVPEGFASGTARMLAHRPGTFRPMEISGDAIEPGEHFVHAEDEFVYVLAGRVRIELDGRVHDLEPGASVSSPGGTLHRWWSADGAPFRLLVVKQAW</sequence>
<feature type="domain" description="HTH cro/C1-type" evidence="2">
    <location>
        <begin position="20"/>
        <end position="74"/>
    </location>
</feature>
<dbReference type="SUPFAM" id="SSF51182">
    <property type="entry name" value="RmlC-like cupins"/>
    <property type="match status" value="1"/>
</dbReference>
<dbReference type="InterPro" id="IPR014710">
    <property type="entry name" value="RmlC-like_jellyroll"/>
</dbReference>
<dbReference type="InterPro" id="IPR050807">
    <property type="entry name" value="TransReg_Diox_bact_type"/>
</dbReference>
<dbReference type="Pfam" id="PF07883">
    <property type="entry name" value="Cupin_2"/>
    <property type="match status" value="1"/>
</dbReference>
<organism evidence="3 4">
    <name type="scientific">Microbacterium aurantiacum</name>
    <dbReference type="NCBI Taxonomy" id="162393"/>
    <lineage>
        <taxon>Bacteria</taxon>
        <taxon>Bacillati</taxon>
        <taxon>Actinomycetota</taxon>
        <taxon>Actinomycetes</taxon>
        <taxon>Micrococcales</taxon>
        <taxon>Microbacteriaceae</taxon>
        <taxon>Microbacterium</taxon>
    </lineage>
</organism>
<dbReference type="SMART" id="SM00530">
    <property type="entry name" value="HTH_XRE"/>
    <property type="match status" value="1"/>
</dbReference>
<dbReference type="KEGG" id="mcw:A8L33_04350"/>
<dbReference type="PANTHER" id="PTHR46797">
    <property type="entry name" value="HTH-TYPE TRANSCRIPTIONAL REGULATOR"/>
    <property type="match status" value="1"/>
</dbReference>
<gene>
    <name evidence="3" type="ORF">XI38_01935</name>
</gene>
<dbReference type="CDD" id="cd02209">
    <property type="entry name" value="cupin_XRE_C"/>
    <property type="match status" value="1"/>
</dbReference>
<evidence type="ECO:0000256" key="1">
    <source>
        <dbReference type="ARBA" id="ARBA00023125"/>
    </source>
</evidence>
<proteinExistence type="predicted"/>
<comment type="caution">
    <text evidence="3">The sequence shown here is derived from an EMBL/GenBank/DDBJ whole genome shotgun (WGS) entry which is preliminary data.</text>
</comment>
<dbReference type="InterPro" id="IPR010982">
    <property type="entry name" value="Lambda_DNA-bd_dom_sf"/>
</dbReference>
<dbReference type="GO" id="GO:0005829">
    <property type="term" value="C:cytosol"/>
    <property type="evidence" value="ECO:0007669"/>
    <property type="project" value="TreeGrafter"/>
</dbReference>
<evidence type="ECO:0000259" key="2">
    <source>
        <dbReference type="PROSITE" id="PS50943"/>
    </source>
</evidence>
<reference evidence="3" key="1">
    <citation type="submission" date="2015-04" db="EMBL/GenBank/DDBJ databases">
        <title>Complete genome sequence of Microbacterium chocolatum SIT 101, a bacterium enantioselectively hydrolyzing mesomeric diesters.</title>
        <authorList>
            <person name="Li X."/>
            <person name="Xu Y."/>
        </authorList>
    </citation>
    <scope>NUCLEOTIDE SEQUENCE [LARGE SCALE GENOMIC DNA]</scope>
    <source>
        <strain evidence="3">SIT 101</strain>
    </source>
</reference>
<dbReference type="OrthoDB" id="4282897at2"/>
<dbReference type="SUPFAM" id="SSF47413">
    <property type="entry name" value="lambda repressor-like DNA-binding domains"/>
    <property type="match status" value="1"/>
</dbReference>
<dbReference type="Pfam" id="PF13560">
    <property type="entry name" value="HTH_31"/>
    <property type="match status" value="1"/>
</dbReference>
<accession>A0A0M8MR85</accession>
<dbReference type="Gene3D" id="2.60.120.10">
    <property type="entry name" value="Jelly Rolls"/>
    <property type="match status" value="1"/>
</dbReference>
<dbReference type="PATRIC" id="fig|84292.3.peg.404"/>
<dbReference type="PROSITE" id="PS50943">
    <property type="entry name" value="HTH_CROC1"/>
    <property type="match status" value="1"/>
</dbReference>
<keyword evidence="4" id="KW-1185">Reference proteome</keyword>
<dbReference type="GO" id="GO:0003700">
    <property type="term" value="F:DNA-binding transcription factor activity"/>
    <property type="evidence" value="ECO:0007669"/>
    <property type="project" value="TreeGrafter"/>
</dbReference>
<dbReference type="InterPro" id="IPR011051">
    <property type="entry name" value="RmlC_Cupin_sf"/>
</dbReference>
<dbReference type="CDD" id="cd00093">
    <property type="entry name" value="HTH_XRE"/>
    <property type="match status" value="1"/>
</dbReference>
<evidence type="ECO:0000313" key="3">
    <source>
        <dbReference type="EMBL" id="KOS12170.1"/>
    </source>
</evidence>